<keyword evidence="1" id="KW-0472">Membrane</keyword>
<dbReference type="RefSeq" id="WP_133249910.1">
    <property type="nucleotide sequence ID" value="NZ_QFLI01000001.1"/>
</dbReference>
<keyword evidence="1" id="KW-0812">Transmembrane</keyword>
<feature type="transmembrane region" description="Helical" evidence="1">
    <location>
        <begin position="167"/>
        <end position="193"/>
    </location>
</feature>
<dbReference type="Proteomes" id="UP000248079">
    <property type="component" value="Unassembled WGS sequence"/>
</dbReference>
<reference evidence="2 3" key="1">
    <citation type="submission" date="2018-05" db="EMBL/GenBank/DDBJ databases">
        <title>Marinifilum breve JC075T sp. nov., a marine bacterium isolated from Yongle Blue Hole in the South China Sea.</title>
        <authorList>
            <person name="Fu T."/>
        </authorList>
    </citation>
    <scope>NUCLEOTIDE SEQUENCE [LARGE SCALE GENOMIC DNA]</scope>
    <source>
        <strain evidence="2 3">JC075</strain>
    </source>
</reference>
<feature type="transmembrane region" description="Helical" evidence="1">
    <location>
        <begin position="124"/>
        <end position="142"/>
    </location>
</feature>
<dbReference type="AlphaFoldDB" id="A0A2V4A578"/>
<keyword evidence="1" id="KW-1133">Transmembrane helix</keyword>
<feature type="transmembrane region" description="Helical" evidence="1">
    <location>
        <begin position="84"/>
        <end position="103"/>
    </location>
</feature>
<evidence type="ECO:0000256" key="1">
    <source>
        <dbReference type="SAM" id="Phobius"/>
    </source>
</evidence>
<accession>A0A2V4A578</accession>
<feature type="transmembrane region" description="Helical" evidence="1">
    <location>
        <begin position="214"/>
        <end position="234"/>
    </location>
</feature>
<evidence type="ECO:0000313" key="2">
    <source>
        <dbReference type="EMBL" id="PXY02530.1"/>
    </source>
</evidence>
<feature type="transmembrane region" description="Helical" evidence="1">
    <location>
        <begin position="6"/>
        <end position="24"/>
    </location>
</feature>
<organism evidence="2 3">
    <name type="scientific">Marinifilum breve</name>
    <dbReference type="NCBI Taxonomy" id="2184082"/>
    <lineage>
        <taxon>Bacteria</taxon>
        <taxon>Pseudomonadati</taxon>
        <taxon>Bacteroidota</taxon>
        <taxon>Bacteroidia</taxon>
        <taxon>Marinilabiliales</taxon>
        <taxon>Marinifilaceae</taxon>
    </lineage>
</organism>
<evidence type="ECO:0000313" key="3">
    <source>
        <dbReference type="Proteomes" id="UP000248079"/>
    </source>
</evidence>
<feature type="transmembrane region" description="Helical" evidence="1">
    <location>
        <begin position="62"/>
        <end position="78"/>
    </location>
</feature>
<keyword evidence="3" id="KW-1185">Reference proteome</keyword>
<proteinExistence type="predicted"/>
<dbReference type="EMBL" id="QFLI01000001">
    <property type="protein sequence ID" value="PXY02530.1"/>
    <property type="molecule type" value="Genomic_DNA"/>
</dbReference>
<comment type="caution">
    <text evidence="2">The sequence shown here is derived from an EMBL/GenBank/DDBJ whole genome shotgun (WGS) entry which is preliminary data.</text>
</comment>
<gene>
    <name evidence="2" type="ORF">DF185_00095</name>
</gene>
<sequence length="238" mass="27869">MTFDIIFTILIIIFILYTKGESAITHPKFKALIKWIDNGSIWLVRKSVQSSFTNFYRRRGKLLRFLMASNFFLIGFLGDLLWSWITLSLVIIELILVFVYYTIKPIPVYLQQIKKAILESRHNLILFIVGGGVFWMVCYKSLNQKIQEVLAELKTLYNLLNPMQVKYIIVILILVLAVPLFPLIWRLIIWLLSRMYKIFVVICFQLNRRKPIRSAILLVSIITLVITKTLEILLKASN</sequence>
<name>A0A2V4A578_9BACT</name>
<protein>
    <submittedName>
        <fullName evidence="2">Uncharacterized protein</fullName>
    </submittedName>
</protein>